<keyword evidence="1" id="KW-0472">Membrane</keyword>
<sequence>MYHAISLFSSKIYLFIVFLIALADTIRKSADSLIVFSNILILFAVVLILFIAAILILFVRMRKKMSISAQNHLSDKETERFIIALFRSDNSELDFAQFSVV</sequence>
<comment type="caution">
    <text evidence="2">The sequence shown here is derived from an EMBL/GenBank/DDBJ whole genome shotgun (WGS) entry which is preliminary data.</text>
</comment>
<protein>
    <submittedName>
        <fullName evidence="2">Uncharacterized protein</fullName>
    </submittedName>
</protein>
<dbReference type="EMBL" id="ACZK01000023">
    <property type="protein sequence ID" value="EHG22521.1"/>
    <property type="molecule type" value="Genomic_DNA"/>
</dbReference>
<name>G5GCM5_9BACT</name>
<gene>
    <name evidence="2" type="ORF">HMPREF9332_01326</name>
</gene>
<evidence type="ECO:0000313" key="3">
    <source>
        <dbReference type="Proteomes" id="UP000015993"/>
    </source>
</evidence>
<keyword evidence="1" id="KW-1133">Transmembrane helix</keyword>
<dbReference type="AlphaFoldDB" id="G5GCM5"/>
<keyword evidence="1" id="KW-0812">Transmembrane</keyword>
<dbReference type="HOGENOM" id="CLU_2285491_0_0_10"/>
<evidence type="ECO:0000256" key="1">
    <source>
        <dbReference type="SAM" id="Phobius"/>
    </source>
</evidence>
<organism evidence="2 3">
    <name type="scientific">Alloprevotella rava F0323</name>
    <dbReference type="NCBI Taxonomy" id="679199"/>
    <lineage>
        <taxon>Bacteria</taxon>
        <taxon>Pseudomonadati</taxon>
        <taxon>Bacteroidota</taxon>
        <taxon>Bacteroidia</taxon>
        <taxon>Bacteroidales</taxon>
        <taxon>Prevotellaceae</taxon>
        <taxon>Alloprevotella</taxon>
    </lineage>
</organism>
<feature type="transmembrane region" description="Helical" evidence="1">
    <location>
        <begin position="33"/>
        <end position="59"/>
    </location>
</feature>
<dbReference type="Proteomes" id="UP000015993">
    <property type="component" value="Unassembled WGS sequence"/>
</dbReference>
<accession>G5GCM5</accession>
<evidence type="ECO:0000313" key="2">
    <source>
        <dbReference type="EMBL" id="EHG22521.1"/>
    </source>
</evidence>
<reference evidence="2 3" key="1">
    <citation type="submission" date="2011-08" db="EMBL/GenBank/DDBJ databases">
        <title>The Genome Sequence of Prevotella sp. oral taxon 302 str. F0323.</title>
        <authorList>
            <consortium name="The Broad Institute Genome Sequencing Platform"/>
            <person name="Earl A."/>
            <person name="Ward D."/>
            <person name="Feldgarden M."/>
            <person name="Gevers D."/>
            <person name="Izard J."/>
            <person name="Blanton J.M."/>
            <person name="Baranova O.V."/>
            <person name="Tanner A.C."/>
            <person name="Dewhirst F.E."/>
            <person name="Young S.K."/>
            <person name="Zeng Q."/>
            <person name="Gargeya S."/>
            <person name="Fitzgerald M."/>
            <person name="Haas B."/>
            <person name="Abouelleil A."/>
            <person name="Alvarado L."/>
            <person name="Arachchi H.M."/>
            <person name="Berlin A."/>
            <person name="Brown A."/>
            <person name="Chapman S.B."/>
            <person name="Chen Z."/>
            <person name="Dunbar C."/>
            <person name="Freedman E."/>
            <person name="Gearin G."/>
            <person name="Gellesch M."/>
            <person name="Goldberg J."/>
            <person name="Griggs A."/>
            <person name="Gujja S."/>
            <person name="Heiman D."/>
            <person name="Howarth C."/>
            <person name="Larson L."/>
            <person name="Lui A."/>
            <person name="MacDonald P.J.P."/>
            <person name="Montmayeur A."/>
            <person name="Murphy C."/>
            <person name="Neiman D."/>
            <person name="Pearson M."/>
            <person name="Priest M."/>
            <person name="Roberts A."/>
            <person name="Saif S."/>
            <person name="Shea T."/>
            <person name="Shenoy N."/>
            <person name="Sisk P."/>
            <person name="Stolte C."/>
            <person name="Sykes S."/>
            <person name="Wortman J."/>
            <person name="Nusbaum C."/>
            <person name="Birren B."/>
        </authorList>
    </citation>
    <scope>NUCLEOTIDE SEQUENCE [LARGE SCALE GENOMIC DNA]</scope>
    <source>
        <strain evidence="2 3">F0323</strain>
    </source>
</reference>
<keyword evidence="3" id="KW-1185">Reference proteome</keyword>
<proteinExistence type="predicted"/>